<dbReference type="PROSITE" id="PS50096">
    <property type="entry name" value="IQ"/>
    <property type="match status" value="1"/>
</dbReference>
<evidence type="ECO:0000313" key="2">
    <source>
        <dbReference type="EMBL" id="KAG8465604.1"/>
    </source>
</evidence>
<feature type="domain" description="PH" evidence="1">
    <location>
        <begin position="45"/>
        <end position="160"/>
    </location>
</feature>
<name>A0A8J5XS89_DIALT</name>
<protein>
    <recommendedName>
        <fullName evidence="1">PH domain-containing protein</fullName>
    </recommendedName>
</protein>
<dbReference type="SMART" id="SM00233">
    <property type="entry name" value="PH"/>
    <property type="match status" value="1"/>
</dbReference>
<reference evidence="2" key="1">
    <citation type="submission" date="2021-05" db="EMBL/GenBank/DDBJ databases">
        <title>The genome of the haptophyte Pavlova lutheri (Diacronema luteri, Pavlovales) - a model for lipid biosynthesis in eukaryotic algae.</title>
        <authorList>
            <person name="Hulatt C.J."/>
            <person name="Posewitz M.C."/>
        </authorList>
    </citation>
    <scope>NUCLEOTIDE SEQUENCE</scope>
    <source>
        <strain evidence="2">NIVA-4/92</strain>
    </source>
</reference>
<comment type="caution">
    <text evidence="2">The sequence shown here is derived from an EMBL/GenBank/DDBJ whole genome shotgun (WGS) entry which is preliminary data.</text>
</comment>
<dbReference type="InterPro" id="IPR001849">
    <property type="entry name" value="PH_domain"/>
</dbReference>
<accession>A0A8J5XS89</accession>
<keyword evidence="3" id="KW-1185">Reference proteome</keyword>
<gene>
    <name evidence="2" type="ORF">KFE25_002911</name>
</gene>
<dbReference type="Proteomes" id="UP000751190">
    <property type="component" value="Unassembled WGS sequence"/>
</dbReference>
<organism evidence="2 3">
    <name type="scientific">Diacronema lutheri</name>
    <name type="common">Unicellular marine alga</name>
    <name type="synonym">Monochrysis lutheri</name>
    <dbReference type="NCBI Taxonomy" id="2081491"/>
    <lineage>
        <taxon>Eukaryota</taxon>
        <taxon>Haptista</taxon>
        <taxon>Haptophyta</taxon>
        <taxon>Pavlovophyceae</taxon>
        <taxon>Pavlovales</taxon>
        <taxon>Pavlovaceae</taxon>
        <taxon>Diacronema</taxon>
    </lineage>
</organism>
<proteinExistence type="predicted"/>
<dbReference type="CDD" id="cd00821">
    <property type="entry name" value="PH"/>
    <property type="match status" value="1"/>
</dbReference>
<dbReference type="EMBL" id="JAGTXO010000010">
    <property type="protein sequence ID" value="KAG8465604.1"/>
    <property type="molecule type" value="Genomic_DNA"/>
</dbReference>
<dbReference type="AlphaFoldDB" id="A0A8J5XS89"/>
<evidence type="ECO:0000313" key="3">
    <source>
        <dbReference type="Proteomes" id="UP000751190"/>
    </source>
</evidence>
<sequence>MGQDHSSNHDIDVGAQSVDAIKEEAATRVQALARGRLVRKDTMVQKMRGEIMLRTNLPARWRTIDGVPAGIEVEQRRFLAIVGQHLIVFKMRFFGMSRKVGRAEFVIDANRIESVHRDAVNPAVFAVGMGDGQRDRLFRAPDEATCEKWVRALILSVSRIPRPRARRASPCASTACVVTSRGEKRLDVPKSARMGRHRIRAGSAWGGTRKSISFHELEAHASAAMGGVDGKCKGASESALKRPASTGT</sequence>
<evidence type="ECO:0000259" key="1">
    <source>
        <dbReference type="SMART" id="SM00233"/>
    </source>
</evidence>